<proteinExistence type="predicted"/>
<keyword evidence="3" id="KW-1185">Reference proteome</keyword>
<accession>A0A2S0KD92</accession>
<gene>
    <name evidence="2" type="ORF">C6V83_04530</name>
</gene>
<organism evidence="2 3">
    <name type="scientific">Gordonia iterans</name>
    <dbReference type="NCBI Taxonomy" id="1004901"/>
    <lineage>
        <taxon>Bacteria</taxon>
        <taxon>Bacillati</taxon>
        <taxon>Actinomycetota</taxon>
        <taxon>Actinomycetes</taxon>
        <taxon>Mycobacteriales</taxon>
        <taxon>Gordoniaceae</taxon>
        <taxon>Gordonia</taxon>
    </lineage>
</organism>
<dbReference type="Proteomes" id="UP000239814">
    <property type="component" value="Chromosome"/>
</dbReference>
<dbReference type="InterPro" id="IPR021373">
    <property type="entry name" value="DUF2993"/>
</dbReference>
<protein>
    <submittedName>
        <fullName evidence="2">DUF2993 domain-containing protein</fullName>
    </submittedName>
</protein>
<dbReference type="EMBL" id="CP027433">
    <property type="protein sequence ID" value="AVL99657.1"/>
    <property type="molecule type" value="Genomic_DNA"/>
</dbReference>
<evidence type="ECO:0000313" key="3">
    <source>
        <dbReference type="Proteomes" id="UP000239814"/>
    </source>
</evidence>
<reference evidence="2 3" key="1">
    <citation type="submission" date="2018-03" db="EMBL/GenBank/DDBJ databases">
        <title>Characteristics and genome of n-alkane degrading marine bacteria Gordonia iterans isolated from crude oil contaminated in Tae-an, South Korea.</title>
        <authorList>
            <person name="Lee S.-S."/>
            <person name="Kim H."/>
        </authorList>
    </citation>
    <scope>NUCLEOTIDE SEQUENCE [LARGE SCALE GENOMIC DNA]</scope>
    <source>
        <strain evidence="2 3">Co17</strain>
    </source>
</reference>
<evidence type="ECO:0000256" key="1">
    <source>
        <dbReference type="SAM" id="MobiDB-lite"/>
    </source>
</evidence>
<dbReference type="KEGG" id="git:C6V83_04530"/>
<dbReference type="OrthoDB" id="3215846at2"/>
<dbReference type="Pfam" id="PF11209">
    <property type="entry name" value="LmeA"/>
    <property type="match status" value="1"/>
</dbReference>
<name>A0A2S0KD92_9ACTN</name>
<feature type="region of interest" description="Disordered" evidence="1">
    <location>
        <begin position="180"/>
        <end position="202"/>
    </location>
</feature>
<dbReference type="AlphaFoldDB" id="A0A2S0KD92"/>
<sequence>MSSSSRIAGVTRLRRILAWTVVAVASVLVVAFLGDMVAASRAESRLAHALSASPTLTYEPEVMLTGFPFWPRAGEGDFPLAHVSARGVSAPGCADRGACTVDVDARLSDAVLGDVWTIGPDSPIRYQRLEAQTRVDSVNLGRLMNIVDLYINTPAPEGKIGGGGPGDGLLERTEGIMLSGTVPLPGSPPREGRYPPSASGYPHPKVKVSVSARVSVHDGRVRIEATDFYTGPEEHFDDEVPDEFRSHVLKLFSATLPALPMAWGTPVTSALSRGSDLVLVGGSAAGTVTPRGY</sequence>
<evidence type="ECO:0000313" key="2">
    <source>
        <dbReference type="EMBL" id="AVL99657.1"/>
    </source>
</evidence>